<evidence type="ECO:0000313" key="1">
    <source>
        <dbReference type="EMBL" id="SAE04540.1"/>
    </source>
</evidence>
<dbReference type="EMBL" id="FKEV01000004">
    <property type="protein sequence ID" value="SAE04540.1"/>
    <property type="molecule type" value="Genomic_DNA"/>
</dbReference>
<reference evidence="1 2" key="1">
    <citation type="submission" date="2016-03" db="EMBL/GenBank/DDBJ databases">
        <authorList>
            <consortium name="Pathogen Informatics"/>
        </authorList>
    </citation>
    <scope>NUCLEOTIDE SEQUENCE [LARGE SCALE GENOMIC DNA]</scope>
    <source>
        <strain evidence="2">e552</strain>
    </source>
</reference>
<sequence>MRVTEADLRPRPVTVPQLADDLRQVMFTVITVVPANDVQLRQTVVRDLLSRVFKR</sequence>
<dbReference type="AlphaFoldDB" id="A0ABD7KUV4"/>
<evidence type="ECO:0000313" key="2">
    <source>
        <dbReference type="Proteomes" id="UP000077295"/>
    </source>
</evidence>
<gene>
    <name evidence="1" type="ORF">SAMEA2273187_01690</name>
</gene>
<comment type="caution">
    <text evidence="1">The sequence shown here is derived from an EMBL/GenBank/DDBJ whole genome shotgun (WGS) entry which is preliminary data.</text>
</comment>
<dbReference type="Proteomes" id="UP000077295">
    <property type="component" value="Unassembled WGS sequence"/>
</dbReference>
<protein>
    <submittedName>
        <fullName evidence="1">Uncharacterized protein</fullName>
    </submittedName>
</protein>
<accession>A0ABD7KUV4</accession>
<proteinExistence type="predicted"/>
<organism evidence="1 2">
    <name type="scientific">Enterobacter hormaechei</name>
    <dbReference type="NCBI Taxonomy" id="158836"/>
    <lineage>
        <taxon>Bacteria</taxon>
        <taxon>Pseudomonadati</taxon>
        <taxon>Pseudomonadota</taxon>
        <taxon>Gammaproteobacteria</taxon>
        <taxon>Enterobacterales</taxon>
        <taxon>Enterobacteriaceae</taxon>
        <taxon>Enterobacter</taxon>
        <taxon>Enterobacter cloacae complex</taxon>
    </lineage>
</organism>
<name>A0ABD7KUV4_9ENTR</name>